<feature type="compositionally biased region" description="Pro residues" evidence="1">
    <location>
        <begin position="1"/>
        <end position="14"/>
    </location>
</feature>
<proteinExistence type="predicted"/>
<evidence type="ECO:0000313" key="5">
    <source>
        <dbReference type="Proteomes" id="UP000054217"/>
    </source>
</evidence>
<dbReference type="Pfam" id="PF18142">
    <property type="entry name" value="SLATT_fungal"/>
    <property type="match status" value="1"/>
</dbReference>
<dbReference type="NCBIfam" id="NF033635">
    <property type="entry name" value="SLATT_fungal"/>
    <property type="match status" value="1"/>
</dbReference>
<keyword evidence="5" id="KW-1185">Reference proteome</keyword>
<evidence type="ECO:0000313" key="4">
    <source>
        <dbReference type="EMBL" id="KIO00669.1"/>
    </source>
</evidence>
<dbReference type="OrthoDB" id="3245801at2759"/>
<dbReference type="AlphaFoldDB" id="A0A0C3NZX1"/>
<evidence type="ECO:0000259" key="3">
    <source>
        <dbReference type="Pfam" id="PF18142"/>
    </source>
</evidence>
<evidence type="ECO:0000256" key="2">
    <source>
        <dbReference type="SAM" id="Phobius"/>
    </source>
</evidence>
<dbReference type="InParanoid" id="A0A0C3NZX1"/>
<feature type="compositionally biased region" description="Polar residues" evidence="1">
    <location>
        <begin position="51"/>
        <end position="61"/>
    </location>
</feature>
<evidence type="ECO:0000256" key="1">
    <source>
        <dbReference type="SAM" id="MobiDB-lite"/>
    </source>
</evidence>
<feature type="compositionally biased region" description="Pro residues" evidence="1">
    <location>
        <begin position="91"/>
        <end position="103"/>
    </location>
</feature>
<keyword evidence="2" id="KW-0812">Transmembrane</keyword>
<dbReference type="STRING" id="870435.A0A0C3NZX1"/>
<dbReference type="EMBL" id="KN831994">
    <property type="protein sequence ID" value="KIO00669.1"/>
    <property type="molecule type" value="Genomic_DNA"/>
</dbReference>
<dbReference type="Proteomes" id="UP000054217">
    <property type="component" value="Unassembled WGS sequence"/>
</dbReference>
<protein>
    <recommendedName>
        <fullName evidence="3">SMODS and SLOG-associating 2TM effector domain-containing protein</fullName>
    </recommendedName>
</protein>
<keyword evidence="2" id="KW-1133">Transmembrane helix</keyword>
<dbReference type="InterPro" id="IPR041622">
    <property type="entry name" value="SLATT_fungi"/>
</dbReference>
<sequence>MSLPPQRPPPPPESGNPASGPGGSQDPVAHEAEQEATTAARTESRFHEQPEASTPNPSQVGHNGGGESDKNLLESAEGHAQGARDQDQPNPFEPPTGTTPPPARSRDGHPRMARRATTILRPATNPSEIDWIVPVDKTRQKTYGERIQPTIDAAEEEKKKSYNRAIMTGYALNIAIGLQVLLGALTTGIAAALQTGRQAQISTSILGRVDPISALA</sequence>
<feature type="region of interest" description="Disordered" evidence="1">
    <location>
        <begin position="1"/>
        <end position="111"/>
    </location>
</feature>
<feature type="transmembrane region" description="Helical" evidence="2">
    <location>
        <begin position="170"/>
        <end position="193"/>
    </location>
</feature>
<gene>
    <name evidence="4" type="ORF">M404DRAFT_963175</name>
</gene>
<name>A0A0C3NZX1_PISTI</name>
<keyword evidence="2" id="KW-0472">Membrane</keyword>
<feature type="domain" description="SMODS and SLOG-associating 2TM effector" evidence="3">
    <location>
        <begin position="154"/>
        <end position="209"/>
    </location>
</feature>
<dbReference type="HOGENOM" id="CLU_064546_1_0_1"/>
<reference evidence="5" key="2">
    <citation type="submission" date="2015-01" db="EMBL/GenBank/DDBJ databases">
        <title>Evolutionary Origins and Diversification of the Mycorrhizal Mutualists.</title>
        <authorList>
            <consortium name="DOE Joint Genome Institute"/>
            <consortium name="Mycorrhizal Genomics Consortium"/>
            <person name="Kohler A."/>
            <person name="Kuo A."/>
            <person name="Nagy L.G."/>
            <person name="Floudas D."/>
            <person name="Copeland A."/>
            <person name="Barry K.W."/>
            <person name="Cichocki N."/>
            <person name="Veneault-Fourrey C."/>
            <person name="LaButti K."/>
            <person name="Lindquist E.A."/>
            <person name="Lipzen A."/>
            <person name="Lundell T."/>
            <person name="Morin E."/>
            <person name="Murat C."/>
            <person name="Riley R."/>
            <person name="Ohm R."/>
            <person name="Sun H."/>
            <person name="Tunlid A."/>
            <person name="Henrissat B."/>
            <person name="Grigoriev I.V."/>
            <person name="Hibbett D.S."/>
            <person name="Martin F."/>
        </authorList>
    </citation>
    <scope>NUCLEOTIDE SEQUENCE [LARGE SCALE GENOMIC DNA]</scope>
    <source>
        <strain evidence="5">Marx 270</strain>
    </source>
</reference>
<organism evidence="4 5">
    <name type="scientific">Pisolithus tinctorius Marx 270</name>
    <dbReference type="NCBI Taxonomy" id="870435"/>
    <lineage>
        <taxon>Eukaryota</taxon>
        <taxon>Fungi</taxon>
        <taxon>Dikarya</taxon>
        <taxon>Basidiomycota</taxon>
        <taxon>Agaricomycotina</taxon>
        <taxon>Agaricomycetes</taxon>
        <taxon>Agaricomycetidae</taxon>
        <taxon>Boletales</taxon>
        <taxon>Sclerodermatineae</taxon>
        <taxon>Pisolithaceae</taxon>
        <taxon>Pisolithus</taxon>
    </lineage>
</organism>
<reference evidence="4 5" key="1">
    <citation type="submission" date="2014-04" db="EMBL/GenBank/DDBJ databases">
        <authorList>
            <consortium name="DOE Joint Genome Institute"/>
            <person name="Kuo A."/>
            <person name="Kohler A."/>
            <person name="Costa M.D."/>
            <person name="Nagy L.G."/>
            <person name="Floudas D."/>
            <person name="Copeland A."/>
            <person name="Barry K.W."/>
            <person name="Cichocki N."/>
            <person name="Veneault-Fourrey C."/>
            <person name="LaButti K."/>
            <person name="Lindquist E.A."/>
            <person name="Lipzen A."/>
            <person name="Lundell T."/>
            <person name="Morin E."/>
            <person name="Murat C."/>
            <person name="Sun H."/>
            <person name="Tunlid A."/>
            <person name="Henrissat B."/>
            <person name="Grigoriev I.V."/>
            <person name="Hibbett D.S."/>
            <person name="Martin F."/>
            <person name="Nordberg H.P."/>
            <person name="Cantor M.N."/>
            <person name="Hua S.X."/>
        </authorList>
    </citation>
    <scope>NUCLEOTIDE SEQUENCE [LARGE SCALE GENOMIC DNA]</scope>
    <source>
        <strain evidence="4 5">Marx 270</strain>
    </source>
</reference>
<accession>A0A0C3NZX1</accession>